<evidence type="ECO:0000256" key="1">
    <source>
        <dbReference type="SAM" id="Phobius"/>
    </source>
</evidence>
<dbReference type="Proteomes" id="UP001245683">
    <property type="component" value="Unassembled WGS sequence"/>
</dbReference>
<evidence type="ECO:0000313" key="3">
    <source>
        <dbReference type="Proteomes" id="UP001245683"/>
    </source>
</evidence>
<evidence type="ECO:0000313" key="2">
    <source>
        <dbReference type="EMBL" id="MDV3103157.1"/>
    </source>
</evidence>
<proteinExistence type="predicted"/>
<gene>
    <name evidence="2" type="ORF">RBI02_01150</name>
</gene>
<dbReference type="RefSeq" id="WP_315340872.1">
    <property type="nucleotide sequence ID" value="NZ_JAVDZE010000001.1"/>
</dbReference>
<dbReference type="EMBL" id="JAVDZE010000001">
    <property type="protein sequence ID" value="MDV3103157.1"/>
    <property type="molecule type" value="Genomic_DNA"/>
</dbReference>
<reference evidence="2 3" key="1">
    <citation type="submission" date="2023-08" db="EMBL/GenBank/DDBJ databases">
        <title>Draft genome sequence of Thermococcus waiotapuensis WT1T, a thermophilic sulphur-dependent archaeon from order Thermococcales.</title>
        <authorList>
            <person name="Manners S.H."/>
            <person name="Carere C.R."/>
            <person name="Dhami M.K."/>
            <person name="Dobson R.C.J."/>
            <person name="Stott M.B."/>
        </authorList>
    </citation>
    <scope>NUCLEOTIDE SEQUENCE [LARGE SCALE GENOMIC DNA]</scope>
    <source>
        <strain evidence="2 3">WT1</strain>
    </source>
</reference>
<protein>
    <submittedName>
        <fullName evidence="2">Uncharacterized protein</fullName>
    </submittedName>
</protein>
<name>A0AAE4NV13_9EURY</name>
<feature type="transmembrane region" description="Helical" evidence="1">
    <location>
        <begin position="57"/>
        <end position="76"/>
    </location>
</feature>
<sequence length="142" mass="16582">MYIKSPLKAQQTFKRCEKSRWVGEKVRPDNKFALIMYLWGSITGVISGLLSTYYRPAWVVGALMFLATDLFVKLLLGEDLPRDIKDLPEDRRRKAILRRAFWGWLLFWLYFTMLVYTIGIGFEPKAYSNQSLLSKMMNGTGR</sequence>
<accession>A0AAE4NV13</accession>
<comment type="caution">
    <text evidence="2">The sequence shown here is derived from an EMBL/GenBank/DDBJ whole genome shotgun (WGS) entry which is preliminary data.</text>
</comment>
<feature type="transmembrane region" description="Helical" evidence="1">
    <location>
        <begin position="32"/>
        <end position="51"/>
    </location>
</feature>
<feature type="transmembrane region" description="Helical" evidence="1">
    <location>
        <begin position="101"/>
        <end position="122"/>
    </location>
</feature>
<keyword evidence="1" id="KW-1133">Transmembrane helix</keyword>
<keyword evidence="3" id="KW-1185">Reference proteome</keyword>
<dbReference type="AlphaFoldDB" id="A0AAE4NV13"/>
<keyword evidence="1" id="KW-0472">Membrane</keyword>
<organism evidence="2 3">
    <name type="scientific">Thermococcus waiotapuensis</name>
    <dbReference type="NCBI Taxonomy" id="90909"/>
    <lineage>
        <taxon>Archaea</taxon>
        <taxon>Methanobacteriati</taxon>
        <taxon>Methanobacteriota</taxon>
        <taxon>Thermococci</taxon>
        <taxon>Thermococcales</taxon>
        <taxon>Thermococcaceae</taxon>
        <taxon>Thermococcus</taxon>
    </lineage>
</organism>
<keyword evidence="1" id="KW-0812">Transmembrane</keyword>